<reference evidence="2" key="1">
    <citation type="submission" date="2020-05" db="UniProtKB">
        <authorList>
            <consortium name="EnsemblMetazoa"/>
        </authorList>
    </citation>
    <scope>IDENTIFICATION</scope>
    <source>
        <strain evidence="2">MAF</strain>
    </source>
</reference>
<feature type="compositionally biased region" description="Basic and acidic residues" evidence="1">
    <location>
        <begin position="301"/>
        <end position="319"/>
    </location>
</feature>
<feature type="compositionally biased region" description="Low complexity" evidence="1">
    <location>
        <begin position="286"/>
        <end position="299"/>
    </location>
</feature>
<feature type="compositionally biased region" description="Basic and acidic residues" evidence="1">
    <location>
        <begin position="33"/>
        <end position="50"/>
    </location>
</feature>
<dbReference type="VEuPathDB" id="VectorBase:AMEM002603"/>
<evidence type="ECO:0000256" key="1">
    <source>
        <dbReference type="SAM" id="MobiDB-lite"/>
    </source>
</evidence>
<keyword evidence="3" id="KW-1185">Reference proteome</keyword>
<proteinExistence type="predicted"/>
<evidence type="ECO:0000313" key="3">
    <source>
        <dbReference type="Proteomes" id="UP000075903"/>
    </source>
</evidence>
<feature type="compositionally biased region" description="Basic and acidic residues" evidence="1">
    <location>
        <begin position="259"/>
        <end position="277"/>
    </location>
</feature>
<dbReference type="EnsemblMetazoa" id="AMEM002603-RA">
    <property type="protein sequence ID" value="AMEM002603-PA"/>
    <property type="gene ID" value="AMEM002603"/>
</dbReference>
<organism evidence="2 3">
    <name type="scientific">Anopheles merus</name>
    <name type="common">Mosquito</name>
    <dbReference type="NCBI Taxonomy" id="30066"/>
    <lineage>
        <taxon>Eukaryota</taxon>
        <taxon>Metazoa</taxon>
        <taxon>Ecdysozoa</taxon>
        <taxon>Arthropoda</taxon>
        <taxon>Hexapoda</taxon>
        <taxon>Insecta</taxon>
        <taxon>Pterygota</taxon>
        <taxon>Neoptera</taxon>
        <taxon>Endopterygota</taxon>
        <taxon>Diptera</taxon>
        <taxon>Nematocera</taxon>
        <taxon>Culicoidea</taxon>
        <taxon>Culicidae</taxon>
        <taxon>Anophelinae</taxon>
        <taxon>Anopheles</taxon>
    </lineage>
</organism>
<feature type="region of interest" description="Disordered" evidence="1">
    <location>
        <begin position="33"/>
        <end position="59"/>
    </location>
</feature>
<accession>A0A182URZ6</accession>
<name>A0A182URZ6_ANOME</name>
<sequence>MFAQTVAKIVTAKANAKDINPLFFVDENRKTIPDGRQTQRNELEQKDHERKQMRRGQQLVRTDQMGERQLARFPAAGRFAPVRLKVVVAVAAHPEADQAALDDVPHQPVERLREARLFRIVDREREQRDRLARNLYRGGGRLPPPAGPIVVRHHVLRADDDPVGVARRHAGHLLAERVQPGRYEVDARLDLRPIDEEPHRDVHHVVVQRGTVHLLDRGERRKGGTALQVQVQRALVQRAHHEREAEPERQQRAGKVAPRHGDDRAAPEQIERAEQRHAYRRPVHEPAPAAGTPPAAQPADHAGHAEQRAGERRPDGRAERAEQLLERGVRPALRHREQDARGVVGPARLQVQAARHVQRHAGDDQIDQLVLHQLHRAGAVARRPDHAPLHLVRRFGHVHAELQPAGEQMQQVALEPAQLGVAVHLGPQQRVRFRLERADLQRAVAERGQPRVEMRLSVDRAAGREDGRQLDRRFAAPARRVRSVGVGAHRTVGGGDQHVHVHDVPRPEGAEQSGQMVGFELVDTAGRTG</sequence>
<evidence type="ECO:0000313" key="2">
    <source>
        <dbReference type="EnsemblMetazoa" id="AMEM002603-PA"/>
    </source>
</evidence>
<feature type="compositionally biased region" description="Basic and acidic residues" evidence="1">
    <location>
        <begin position="239"/>
        <end position="251"/>
    </location>
</feature>
<feature type="region of interest" description="Disordered" evidence="1">
    <location>
        <begin position="235"/>
        <end position="319"/>
    </location>
</feature>
<protein>
    <submittedName>
        <fullName evidence="2">Uncharacterized protein</fullName>
    </submittedName>
</protein>
<dbReference type="AlphaFoldDB" id="A0A182URZ6"/>
<dbReference type="Proteomes" id="UP000075903">
    <property type="component" value="Unassembled WGS sequence"/>
</dbReference>